<protein>
    <submittedName>
        <fullName evidence="1">Uncharacterized protein</fullName>
    </submittedName>
</protein>
<evidence type="ECO:0000313" key="1">
    <source>
        <dbReference type="EMBL" id="KAL0449107.1"/>
    </source>
</evidence>
<organism evidence="1">
    <name type="scientific">Sesamum latifolium</name>
    <dbReference type="NCBI Taxonomy" id="2727402"/>
    <lineage>
        <taxon>Eukaryota</taxon>
        <taxon>Viridiplantae</taxon>
        <taxon>Streptophyta</taxon>
        <taxon>Embryophyta</taxon>
        <taxon>Tracheophyta</taxon>
        <taxon>Spermatophyta</taxon>
        <taxon>Magnoliopsida</taxon>
        <taxon>eudicotyledons</taxon>
        <taxon>Gunneridae</taxon>
        <taxon>Pentapetalae</taxon>
        <taxon>asterids</taxon>
        <taxon>lamiids</taxon>
        <taxon>Lamiales</taxon>
        <taxon>Pedaliaceae</taxon>
        <taxon>Sesamum</taxon>
    </lineage>
</organism>
<dbReference type="EMBL" id="JACGWN010000005">
    <property type="protein sequence ID" value="KAL0449107.1"/>
    <property type="molecule type" value="Genomic_DNA"/>
</dbReference>
<dbReference type="AlphaFoldDB" id="A0AAW2X512"/>
<proteinExistence type="predicted"/>
<dbReference type="InterPro" id="IPR021109">
    <property type="entry name" value="Peptidase_aspartic_dom_sf"/>
</dbReference>
<gene>
    <name evidence="1" type="ORF">Slati_1467100</name>
</gene>
<dbReference type="PANTHER" id="PTHR33067">
    <property type="entry name" value="RNA-DIRECTED DNA POLYMERASE-RELATED"/>
    <property type="match status" value="1"/>
</dbReference>
<comment type="caution">
    <text evidence="1">The sequence shown here is derived from an EMBL/GenBank/DDBJ whole genome shotgun (WGS) entry which is preliminary data.</text>
</comment>
<dbReference type="PANTHER" id="PTHR33067:SF15">
    <property type="entry name" value="RNA-DIRECTED DNA POLYMERASE"/>
    <property type="match status" value="1"/>
</dbReference>
<accession>A0AAW2X512</accession>
<reference evidence="1" key="2">
    <citation type="journal article" date="2024" name="Plant">
        <title>Genomic evolution and insights into agronomic trait innovations of Sesamum species.</title>
        <authorList>
            <person name="Miao H."/>
            <person name="Wang L."/>
            <person name="Qu L."/>
            <person name="Liu H."/>
            <person name="Sun Y."/>
            <person name="Le M."/>
            <person name="Wang Q."/>
            <person name="Wei S."/>
            <person name="Zheng Y."/>
            <person name="Lin W."/>
            <person name="Duan Y."/>
            <person name="Cao H."/>
            <person name="Xiong S."/>
            <person name="Wang X."/>
            <person name="Wei L."/>
            <person name="Li C."/>
            <person name="Ma Q."/>
            <person name="Ju M."/>
            <person name="Zhao R."/>
            <person name="Li G."/>
            <person name="Mu C."/>
            <person name="Tian Q."/>
            <person name="Mei H."/>
            <person name="Zhang T."/>
            <person name="Gao T."/>
            <person name="Zhang H."/>
        </authorList>
    </citation>
    <scope>NUCLEOTIDE SEQUENCE</scope>
    <source>
        <strain evidence="1">KEN1</strain>
    </source>
</reference>
<sequence length="200" mass="22583">MPQKQADKPDLTKEEHPKVFVPKPPFLDKFAKSKKEEEEKKILEILRKVEVNIPLLDAIKQIPLYAKFFTELCTKKSKLEGERARMGENVSAILQTKLPPKCKDSSMFSIRCKIEKIGIEKAVCSLGASINIMPLTIYDFFNVGLLKETAVVIQLADRSVVYPEGVLENVLVQVNELIFPVDFCVLDMMEDSSPNPTSIL</sequence>
<reference evidence="1" key="1">
    <citation type="submission" date="2020-06" db="EMBL/GenBank/DDBJ databases">
        <authorList>
            <person name="Li T."/>
            <person name="Hu X."/>
            <person name="Zhang T."/>
            <person name="Song X."/>
            <person name="Zhang H."/>
            <person name="Dai N."/>
            <person name="Sheng W."/>
            <person name="Hou X."/>
            <person name="Wei L."/>
        </authorList>
    </citation>
    <scope>NUCLEOTIDE SEQUENCE</scope>
    <source>
        <strain evidence="1">KEN1</strain>
        <tissue evidence="1">Leaf</tissue>
    </source>
</reference>
<dbReference type="Gene3D" id="2.40.70.10">
    <property type="entry name" value="Acid Proteases"/>
    <property type="match status" value="1"/>
</dbReference>
<name>A0AAW2X512_9LAMI</name>
<dbReference type="CDD" id="cd00303">
    <property type="entry name" value="retropepsin_like"/>
    <property type="match status" value="1"/>
</dbReference>